<proteinExistence type="inferred from homology"/>
<accession>A0ABP9F8A0</accession>
<gene>
    <name evidence="3" type="ORF">GCM10023311_21690</name>
</gene>
<dbReference type="InterPro" id="IPR023393">
    <property type="entry name" value="START-like_dom_sf"/>
</dbReference>
<sequence>MNYNIYHNLIIKASLKAIFDAVSQPKHLDNWWTLKSSGIPELGIEYNLNFTDDYNWFCKVSKIEPNKSIHFKMTKSDKDWNSTTFGFDLKTKNNNTLLKFSHQNWQEKNHHFKQSSFCWAMLLNGLKNYLEKGVIVPFKDRT</sequence>
<comment type="caution">
    <text evidence="3">The sequence shown here is derived from an EMBL/GenBank/DDBJ whole genome shotgun (WGS) entry which is preliminary data.</text>
</comment>
<dbReference type="EMBL" id="BAABJH010000005">
    <property type="protein sequence ID" value="GAA4896603.1"/>
    <property type="molecule type" value="Genomic_DNA"/>
</dbReference>
<keyword evidence="4" id="KW-1185">Reference proteome</keyword>
<name>A0ABP9F8A0_9FLAO</name>
<evidence type="ECO:0000259" key="2">
    <source>
        <dbReference type="Pfam" id="PF08327"/>
    </source>
</evidence>
<evidence type="ECO:0000313" key="3">
    <source>
        <dbReference type="EMBL" id="GAA4896603.1"/>
    </source>
</evidence>
<evidence type="ECO:0000313" key="4">
    <source>
        <dbReference type="Proteomes" id="UP001500433"/>
    </source>
</evidence>
<dbReference type="Gene3D" id="3.30.530.20">
    <property type="match status" value="1"/>
</dbReference>
<organism evidence="3 4">
    <name type="scientific">Flaviramulus aquimarinus</name>
    <dbReference type="NCBI Taxonomy" id="1170456"/>
    <lineage>
        <taxon>Bacteria</taxon>
        <taxon>Pseudomonadati</taxon>
        <taxon>Bacteroidota</taxon>
        <taxon>Flavobacteriia</taxon>
        <taxon>Flavobacteriales</taxon>
        <taxon>Flavobacteriaceae</taxon>
        <taxon>Flaviramulus</taxon>
    </lineage>
</organism>
<dbReference type="InterPro" id="IPR013538">
    <property type="entry name" value="ASHA1/2-like_C"/>
</dbReference>
<protein>
    <recommendedName>
        <fullName evidence="2">Activator of Hsp90 ATPase homologue 1/2-like C-terminal domain-containing protein</fullName>
    </recommendedName>
</protein>
<reference evidence="4" key="1">
    <citation type="journal article" date="2019" name="Int. J. Syst. Evol. Microbiol.">
        <title>The Global Catalogue of Microorganisms (GCM) 10K type strain sequencing project: providing services to taxonomists for standard genome sequencing and annotation.</title>
        <authorList>
            <consortium name="The Broad Institute Genomics Platform"/>
            <consortium name="The Broad Institute Genome Sequencing Center for Infectious Disease"/>
            <person name="Wu L."/>
            <person name="Ma J."/>
        </authorList>
    </citation>
    <scope>NUCLEOTIDE SEQUENCE [LARGE SCALE GENOMIC DNA]</scope>
    <source>
        <strain evidence="4">JCM 18274</strain>
    </source>
</reference>
<feature type="domain" description="Activator of Hsp90 ATPase homologue 1/2-like C-terminal" evidence="2">
    <location>
        <begin position="12"/>
        <end position="131"/>
    </location>
</feature>
<dbReference type="CDD" id="cd07814">
    <property type="entry name" value="SRPBCC_CalC_Aha1-like"/>
    <property type="match status" value="1"/>
</dbReference>
<dbReference type="SUPFAM" id="SSF55961">
    <property type="entry name" value="Bet v1-like"/>
    <property type="match status" value="1"/>
</dbReference>
<dbReference type="Proteomes" id="UP001500433">
    <property type="component" value="Unassembled WGS sequence"/>
</dbReference>
<evidence type="ECO:0000256" key="1">
    <source>
        <dbReference type="ARBA" id="ARBA00006817"/>
    </source>
</evidence>
<comment type="similarity">
    <text evidence="1">Belongs to the AHA1 family.</text>
</comment>
<dbReference type="Pfam" id="PF08327">
    <property type="entry name" value="AHSA1"/>
    <property type="match status" value="1"/>
</dbReference>
<dbReference type="RefSeq" id="WP_345274174.1">
    <property type="nucleotide sequence ID" value="NZ_BAABJH010000005.1"/>
</dbReference>